<keyword evidence="4 7" id="KW-0808">Transferase</keyword>
<evidence type="ECO:0000256" key="3">
    <source>
        <dbReference type="ARBA" id="ARBA00022603"/>
    </source>
</evidence>
<dbReference type="SUPFAM" id="SSF82282">
    <property type="entry name" value="Homocysteine S-methyltransferase"/>
    <property type="match status" value="1"/>
</dbReference>
<dbReference type="Gene3D" id="3.20.20.330">
    <property type="entry name" value="Homocysteine-binding-like domain"/>
    <property type="match status" value="1"/>
</dbReference>
<dbReference type="Proteomes" id="UP001652625">
    <property type="component" value="Chromosome 13"/>
</dbReference>
<reference evidence="10 11" key="1">
    <citation type="submission" date="2025-05" db="UniProtKB">
        <authorList>
            <consortium name="RefSeq"/>
        </authorList>
    </citation>
    <scope>IDENTIFICATION</scope>
</reference>
<keyword evidence="6 7" id="KW-0862">Zinc</keyword>
<sequence length="394" mass="44007">MAKRGLLERLKAGEVVIGDGGFVFELEKRGYVKAGPWTPEAVIEAPEAVKQLHREFLRAGSNVMQTFTFYASEDKLDNRGNEAATKYGVTNINKEACRIAREVADEGDALVAGGVCQTPAYLSSKGKDAVQAMLRKQIECFVEMKVDFMICEYFEHIEEMEWAIETCKEAKMPICSTMCIGPEGDMHGISAAECAVRMAKAGADVVGVNCHFGPYEIIETMKRMKQGLDDAGLNVFLMSQPLAYVTPDAKKQGFIDLPEFPFALEPRICTRWDIQRYAREAYKLGVRYIGGCCGFQPYHIRAITEELEPERGVKCNGSVKHGPWGEGLALHTKPWVRKRANRKYWENLKPASGRPFCPSCSVPDEWGVTAGDELLKQHTEATTKEELEELAKKE</sequence>
<evidence type="ECO:0000313" key="9">
    <source>
        <dbReference type="Proteomes" id="UP001652625"/>
    </source>
</evidence>
<dbReference type="Pfam" id="PF02574">
    <property type="entry name" value="S-methyl_trans"/>
    <property type="match status" value="1"/>
</dbReference>
<comment type="pathway">
    <text evidence="2">Amino-acid biosynthesis; L-methionine biosynthesis via de novo pathway; L-methionine from L-homocysteine (BhmT route): step 1/1.</text>
</comment>
<feature type="binding site" evidence="7">
    <location>
        <position position="293"/>
    </location>
    <ligand>
        <name>Zn(2+)</name>
        <dbReference type="ChEBI" id="CHEBI:29105"/>
    </ligand>
</feature>
<dbReference type="InterPro" id="IPR003726">
    <property type="entry name" value="HCY_dom"/>
</dbReference>
<evidence type="ECO:0000256" key="4">
    <source>
        <dbReference type="ARBA" id="ARBA00022679"/>
    </source>
</evidence>
<evidence type="ECO:0000256" key="6">
    <source>
        <dbReference type="ARBA" id="ARBA00022833"/>
    </source>
</evidence>
<evidence type="ECO:0000259" key="8">
    <source>
        <dbReference type="PROSITE" id="PS50970"/>
    </source>
</evidence>
<evidence type="ECO:0000256" key="1">
    <source>
        <dbReference type="ARBA" id="ARBA00001947"/>
    </source>
</evidence>
<dbReference type="PANTHER" id="PTHR46120:SF1">
    <property type="entry name" value="HCY-BINDING DOMAIN-CONTAINING PROTEIN"/>
    <property type="match status" value="1"/>
</dbReference>
<feature type="domain" description="Hcy-binding" evidence="8">
    <location>
        <begin position="4"/>
        <end position="307"/>
    </location>
</feature>
<dbReference type="InterPro" id="IPR017226">
    <property type="entry name" value="BHMT-like"/>
</dbReference>
<feature type="binding site" evidence="7">
    <location>
        <position position="292"/>
    </location>
    <ligand>
        <name>Zn(2+)</name>
        <dbReference type="ChEBI" id="CHEBI:29105"/>
    </ligand>
</feature>
<dbReference type="RefSeq" id="XP_065671628.1">
    <property type="nucleotide sequence ID" value="XM_065815556.1"/>
</dbReference>
<dbReference type="InterPro" id="IPR051524">
    <property type="entry name" value="BHMT"/>
</dbReference>
<keyword evidence="9" id="KW-1185">Reference proteome</keyword>
<keyword evidence="3 7" id="KW-0489">Methyltransferase</keyword>
<dbReference type="InterPro" id="IPR036589">
    <property type="entry name" value="HCY_dom_sf"/>
</dbReference>
<dbReference type="PROSITE" id="PS50970">
    <property type="entry name" value="HCY"/>
    <property type="match status" value="1"/>
</dbReference>
<feature type="binding site" evidence="7">
    <location>
        <position position="210"/>
    </location>
    <ligand>
        <name>Zn(2+)</name>
        <dbReference type="ChEBI" id="CHEBI:29105"/>
    </ligand>
</feature>
<comment type="cofactor">
    <cofactor evidence="1 7">
        <name>Zn(2+)</name>
        <dbReference type="ChEBI" id="CHEBI:29105"/>
    </cofactor>
</comment>
<dbReference type="RefSeq" id="XP_065671627.1">
    <property type="nucleotide sequence ID" value="XM_065815555.1"/>
</dbReference>
<protein>
    <submittedName>
        <fullName evidence="10 11">Betaine--homocysteine S-methyltransferase 1</fullName>
    </submittedName>
</protein>
<evidence type="ECO:0000256" key="2">
    <source>
        <dbReference type="ARBA" id="ARBA00005137"/>
    </source>
</evidence>
<accession>A0ABM4DB84</accession>
<name>A0ABM4DB84_HYDVU</name>
<dbReference type="GeneID" id="100206048"/>
<evidence type="ECO:0000313" key="10">
    <source>
        <dbReference type="RefSeq" id="XP_065671627.1"/>
    </source>
</evidence>
<keyword evidence="5 7" id="KW-0479">Metal-binding</keyword>
<gene>
    <name evidence="10 11" type="primary">LOC100206048</name>
</gene>
<evidence type="ECO:0000313" key="11">
    <source>
        <dbReference type="RefSeq" id="XP_065671628.1"/>
    </source>
</evidence>
<evidence type="ECO:0000256" key="7">
    <source>
        <dbReference type="PROSITE-ProRule" id="PRU00333"/>
    </source>
</evidence>
<dbReference type="PANTHER" id="PTHR46120">
    <property type="entry name" value="BETAINE--HOMOCYSTEINE S-METHYLTRANSFERASE 1"/>
    <property type="match status" value="1"/>
</dbReference>
<dbReference type="PIRSF" id="PIRSF037505">
    <property type="entry name" value="Betaine_HMT"/>
    <property type="match status" value="1"/>
</dbReference>
<organism evidence="9 11">
    <name type="scientific">Hydra vulgaris</name>
    <name type="common">Hydra</name>
    <name type="synonym">Hydra attenuata</name>
    <dbReference type="NCBI Taxonomy" id="6087"/>
    <lineage>
        <taxon>Eukaryota</taxon>
        <taxon>Metazoa</taxon>
        <taxon>Cnidaria</taxon>
        <taxon>Hydrozoa</taxon>
        <taxon>Hydroidolina</taxon>
        <taxon>Anthoathecata</taxon>
        <taxon>Aplanulata</taxon>
        <taxon>Hydridae</taxon>
        <taxon>Hydra</taxon>
    </lineage>
</organism>
<evidence type="ECO:0000256" key="5">
    <source>
        <dbReference type="ARBA" id="ARBA00022723"/>
    </source>
</evidence>
<proteinExistence type="predicted"/>